<accession>A0A4U8UPC1</accession>
<name>A0A4U8UPC1_STECR</name>
<feature type="region of interest" description="Disordered" evidence="1">
    <location>
        <begin position="15"/>
        <end position="38"/>
    </location>
</feature>
<evidence type="ECO:0000313" key="2">
    <source>
        <dbReference type="EMBL" id="TMS34872.1"/>
    </source>
</evidence>
<evidence type="ECO:0000256" key="1">
    <source>
        <dbReference type="SAM" id="MobiDB-lite"/>
    </source>
</evidence>
<proteinExistence type="predicted"/>
<reference evidence="2 3" key="1">
    <citation type="journal article" date="2015" name="Genome Biol.">
        <title>Comparative genomics of Steinernema reveals deeply conserved gene regulatory networks.</title>
        <authorList>
            <person name="Dillman A.R."/>
            <person name="Macchietto M."/>
            <person name="Porter C.F."/>
            <person name="Rogers A."/>
            <person name="Williams B."/>
            <person name="Antoshechkin I."/>
            <person name="Lee M.M."/>
            <person name="Goodwin Z."/>
            <person name="Lu X."/>
            <person name="Lewis E.E."/>
            <person name="Goodrich-Blair H."/>
            <person name="Stock S.P."/>
            <person name="Adams B.J."/>
            <person name="Sternberg P.W."/>
            <person name="Mortazavi A."/>
        </authorList>
    </citation>
    <scope>NUCLEOTIDE SEQUENCE [LARGE SCALE GENOMIC DNA]</scope>
    <source>
        <strain evidence="2 3">ALL</strain>
    </source>
</reference>
<evidence type="ECO:0000313" key="3">
    <source>
        <dbReference type="Proteomes" id="UP000298663"/>
    </source>
</evidence>
<organism evidence="2 3">
    <name type="scientific">Steinernema carpocapsae</name>
    <name type="common">Entomopathogenic nematode</name>
    <dbReference type="NCBI Taxonomy" id="34508"/>
    <lineage>
        <taxon>Eukaryota</taxon>
        <taxon>Metazoa</taxon>
        <taxon>Ecdysozoa</taxon>
        <taxon>Nematoda</taxon>
        <taxon>Chromadorea</taxon>
        <taxon>Rhabditida</taxon>
        <taxon>Tylenchina</taxon>
        <taxon>Panagrolaimomorpha</taxon>
        <taxon>Strongyloidoidea</taxon>
        <taxon>Steinernematidae</taxon>
        <taxon>Steinernema</taxon>
    </lineage>
</organism>
<protein>
    <submittedName>
        <fullName evidence="2">Uncharacterized protein</fullName>
    </submittedName>
</protein>
<dbReference type="EMBL" id="AZBU02000001">
    <property type="protein sequence ID" value="TMS34872.1"/>
    <property type="molecule type" value="Genomic_DNA"/>
</dbReference>
<keyword evidence="3" id="KW-1185">Reference proteome</keyword>
<feature type="region of interest" description="Disordered" evidence="1">
    <location>
        <begin position="140"/>
        <end position="159"/>
    </location>
</feature>
<sequence length="248" mass="27224">MSKRSVDMTFRKRFPTCTNTKERKQRSPTSRLGHPVAGNNLSPLPCGGLLLLREPFAPTLLPVRRPRSSNDGIAAAFFAFLFVSLLVRDSAGVLSLNERPTDNSQPGFPGFAGRSLPAGDAASLWLRNTCELRGKNVSDAAWRHPKSQPSSARSSKIDVDADRSTATLAKRPFFASSYNAVRLAAGRVLHTRHSRTTTQWERGEEELQRSLNSGTKTANASFAFTEKQLSSVAYEKTSVNQGFFPAPR</sequence>
<reference evidence="2 3" key="2">
    <citation type="journal article" date="2019" name="G3 (Bethesda)">
        <title>Hybrid Assembly of the Genome of the Entomopathogenic Nematode Steinernema carpocapsae Identifies the X-Chromosome.</title>
        <authorList>
            <person name="Serra L."/>
            <person name="Macchietto M."/>
            <person name="Macias-Munoz A."/>
            <person name="McGill C.J."/>
            <person name="Rodriguez I.M."/>
            <person name="Rodriguez B."/>
            <person name="Murad R."/>
            <person name="Mortazavi A."/>
        </authorList>
    </citation>
    <scope>NUCLEOTIDE SEQUENCE [LARGE SCALE GENOMIC DNA]</scope>
    <source>
        <strain evidence="2 3">ALL</strain>
    </source>
</reference>
<gene>
    <name evidence="2" type="ORF">L596_002378</name>
</gene>
<comment type="caution">
    <text evidence="2">The sequence shown here is derived from an EMBL/GenBank/DDBJ whole genome shotgun (WGS) entry which is preliminary data.</text>
</comment>
<dbReference type="Proteomes" id="UP000298663">
    <property type="component" value="Unassembled WGS sequence"/>
</dbReference>
<dbReference type="AlphaFoldDB" id="A0A4U8UPC1"/>